<proteinExistence type="predicted"/>
<evidence type="ECO:0000313" key="2">
    <source>
        <dbReference type="EMBL" id="GMR36111.1"/>
    </source>
</evidence>
<protein>
    <submittedName>
        <fullName evidence="2">Uncharacterized protein</fullName>
    </submittedName>
</protein>
<feature type="non-terminal residue" evidence="2">
    <location>
        <position position="1"/>
    </location>
</feature>
<gene>
    <name evidence="2" type="ORF">PMAYCL1PPCAC_06306</name>
</gene>
<keyword evidence="3" id="KW-1185">Reference proteome</keyword>
<feature type="region of interest" description="Disordered" evidence="1">
    <location>
        <begin position="1"/>
        <end position="25"/>
    </location>
</feature>
<evidence type="ECO:0000313" key="3">
    <source>
        <dbReference type="Proteomes" id="UP001328107"/>
    </source>
</evidence>
<organism evidence="2 3">
    <name type="scientific">Pristionchus mayeri</name>
    <dbReference type="NCBI Taxonomy" id="1317129"/>
    <lineage>
        <taxon>Eukaryota</taxon>
        <taxon>Metazoa</taxon>
        <taxon>Ecdysozoa</taxon>
        <taxon>Nematoda</taxon>
        <taxon>Chromadorea</taxon>
        <taxon>Rhabditida</taxon>
        <taxon>Rhabditina</taxon>
        <taxon>Diplogasteromorpha</taxon>
        <taxon>Diplogasteroidea</taxon>
        <taxon>Neodiplogasteridae</taxon>
        <taxon>Pristionchus</taxon>
    </lineage>
</organism>
<evidence type="ECO:0000256" key="1">
    <source>
        <dbReference type="SAM" id="MobiDB-lite"/>
    </source>
</evidence>
<feature type="compositionally biased region" description="Basic and acidic residues" evidence="1">
    <location>
        <begin position="1"/>
        <end position="21"/>
    </location>
</feature>
<dbReference type="EMBL" id="BTRK01000002">
    <property type="protein sequence ID" value="GMR36111.1"/>
    <property type="molecule type" value="Genomic_DNA"/>
</dbReference>
<accession>A0AAN5CCB8</accession>
<comment type="caution">
    <text evidence="2">The sequence shown here is derived from an EMBL/GenBank/DDBJ whole genome shotgun (WGS) entry which is preliminary data.</text>
</comment>
<name>A0AAN5CCB8_9BILA</name>
<feature type="region of interest" description="Disordered" evidence="1">
    <location>
        <begin position="46"/>
        <end position="65"/>
    </location>
</feature>
<reference evidence="3" key="1">
    <citation type="submission" date="2022-10" db="EMBL/GenBank/DDBJ databases">
        <title>Genome assembly of Pristionchus species.</title>
        <authorList>
            <person name="Yoshida K."/>
            <person name="Sommer R.J."/>
        </authorList>
    </citation>
    <scope>NUCLEOTIDE SEQUENCE [LARGE SCALE GENOMIC DNA]</scope>
    <source>
        <strain evidence="3">RS5460</strain>
    </source>
</reference>
<sequence>RPDSWSEEHRGRYRRCGESSTHRTRRWRHLARQPYLVALDGEKLGPLREAESNGSSPVPPPTGTRAFKAVGFVQVQKNFDP</sequence>
<dbReference type="AlphaFoldDB" id="A0AAN5CCB8"/>
<dbReference type="Proteomes" id="UP001328107">
    <property type="component" value="Unassembled WGS sequence"/>
</dbReference>